<reference evidence="2" key="1">
    <citation type="submission" date="2015-11" db="EMBL/GenBank/DDBJ databases">
        <title>De novo transcriptome assembly of four potential Pierce s Disease insect vectors from Arizona vineyards.</title>
        <authorList>
            <person name="Tassone E.E."/>
        </authorList>
    </citation>
    <scope>NUCLEOTIDE SEQUENCE</scope>
</reference>
<name>A0A1B6H677_9HEMI</name>
<dbReference type="InterPro" id="IPR036691">
    <property type="entry name" value="Endo/exonu/phosph_ase_sf"/>
</dbReference>
<dbReference type="PANTHER" id="PTHR33332">
    <property type="entry name" value="REVERSE TRANSCRIPTASE DOMAIN-CONTAINING PROTEIN"/>
    <property type="match status" value="1"/>
</dbReference>
<proteinExistence type="predicted"/>
<sequence>YLIDQDNVFSLPVCTALPCTIQKSISLNIIFLNIQGLKNKVSVLESFLLDLNISVVCLTEHWMSKDEIISSYPIGFSCAADFCRSKQIRGGTCIFVSDRLKPRECDVTRFCDELNFEAAAAILDDCKTVVVSVYHSPNGNPQEFLLVMEKFLNFIMNWKFYTIIIGGDFNSKFDITKHTKTANEFLNILRQFNFFPLNKNATRGKNCLDNVFIFNHNLYVSSVTTLSFPYSDHDGILVNACQKDGFVDSRGTSQHINSIQSMVLPKKNIKPLSLLLESYDWPSLLSEYTKQSSATLFTKIFDVILNSINHYKVVKRVNRKRTEHKNKYKQDWYTTELAIMKERLLFLDRLRKCNRDNIHLNMGFYELKCKYRCSINEAKHAKNVEYIQNSKNKCKAAWDVIKYNTANSKQNICNIEPDVFNDFFLESVKEIKNKVVNSSFTFVELMESISNDSLVHFKWKIVTSNDVLDAVRGMSNSDSQDIYSMSNNLLKSIIGSVAEPLAVSINHLLHDGIFPEQLKISRVCPIFKRGPKDQPQSYRPISVIPVLGKLIESLVCKQITTFWESNNLLEPSQFGFRKDKSTFNALDQLVRQIHSAFESKGFARATFCDLSRAFDCVDSKILISKLKHYGFSGPNLNFFESYINNRKQLVFNNGKWSKEALVEWGVPQGSVLGPPLFLIYINDLPLSLNSKTILYADDTTLFNVSQSVHDLELLANDTLKNASNWFHANGFLLNKDKTTKMLFTLRHIAGSLDESYSDSVKFLGINLDRNLTWATHIDYLNKRLSRVIYLLSRLNDIVPLNYIRAAYFAFFQSVFRYGLVLYGNCTRISEILVLQKKAIRALKKCDTREHCKPHFINFRFQTVLNLYIYDSVVYIHKNPNLLNFKHKIHDHNTRNRNNAEIGHFRLSKTLTSHVVVSLKIYNFLEKKYCSYPFDIFKNKLYSWLLENPFYSLDEFFNTKSIDF</sequence>
<dbReference type="InterPro" id="IPR000477">
    <property type="entry name" value="RT_dom"/>
</dbReference>
<protein>
    <recommendedName>
        <fullName evidence="1">Reverse transcriptase domain-containing protein</fullName>
    </recommendedName>
</protein>
<organism evidence="2">
    <name type="scientific">Homalodisca liturata</name>
    <dbReference type="NCBI Taxonomy" id="320908"/>
    <lineage>
        <taxon>Eukaryota</taxon>
        <taxon>Metazoa</taxon>
        <taxon>Ecdysozoa</taxon>
        <taxon>Arthropoda</taxon>
        <taxon>Hexapoda</taxon>
        <taxon>Insecta</taxon>
        <taxon>Pterygota</taxon>
        <taxon>Neoptera</taxon>
        <taxon>Paraneoptera</taxon>
        <taxon>Hemiptera</taxon>
        <taxon>Auchenorrhyncha</taxon>
        <taxon>Membracoidea</taxon>
        <taxon>Cicadellidae</taxon>
        <taxon>Cicadellinae</taxon>
        <taxon>Proconiini</taxon>
        <taxon>Homalodisca</taxon>
    </lineage>
</organism>
<dbReference type="Pfam" id="PF00078">
    <property type="entry name" value="RVT_1"/>
    <property type="match status" value="1"/>
</dbReference>
<feature type="non-terminal residue" evidence="2">
    <location>
        <position position="1"/>
    </location>
</feature>
<dbReference type="Gene3D" id="3.60.10.10">
    <property type="entry name" value="Endonuclease/exonuclease/phosphatase"/>
    <property type="match status" value="1"/>
</dbReference>
<dbReference type="EMBL" id="GECU01037477">
    <property type="protein sequence ID" value="JAS70229.1"/>
    <property type="molecule type" value="Transcribed_RNA"/>
</dbReference>
<dbReference type="PROSITE" id="PS50878">
    <property type="entry name" value="RT_POL"/>
    <property type="match status" value="1"/>
</dbReference>
<dbReference type="GO" id="GO:0071897">
    <property type="term" value="P:DNA biosynthetic process"/>
    <property type="evidence" value="ECO:0007669"/>
    <property type="project" value="UniProtKB-ARBA"/>
</dbReference>
<dbReference type="SUPFAM" id="SSF56219">
    <property type="entry name" value="DNase I-like"/>
    <property type="match status" value="1"/>
</dbReference>
<dbReference type="CDD" id="cd01650">
    <property type="entry name" value="RT_nLTR_like"/>
    <property type="match status" value="1"/>
</dbReference>
<dbReference type="InterPro" id="IPR043502">
    <property type="entry name" value="DNA/RNA_pol_sf"/>
</dbReference>
<gene>
    <name evidence="2" type="ORF">g.11236</name>
</gene>
<evidence type="ECO:0000259" key="1">
    <source>
        <dbReference type="PROSITE" id="PS50878"/>
    </source>
</evidence>
<feature type="domain" description="Reverse transcriptase" evidence="1">
    <location>
        <begin position="507"/>
        <end position="767"/>
    </location>
</feature>
<evidence type="ECO:0000313" key="2">
    <source>
        <dbReference type="EMBL" id="JAS70229.1"/>
    </source>
</evidence>
<accession>A0A1B6H677</accession>
<dbReference type="SUPFAM" id="SSF56672">
    <property type="entry name" value="DNA/RNA polymerases"/>
    <property type="match status" value="1"/>
</dbReference>
<dbReference type="AlphaFoldDB" id="A0A1B6H677"/>